<dbReference type="PANTHER" id="PTHR43434:SF13">
    <property type="entry name" value="PHOSPHOGLYCOLATE PHOSPHATASE"/>
    <property type="match status" value="1"/>
</dbReference>
<gene>
    <name evidence="1" type="ORF">PYTT_1746</name>
</gene>
<dbReference type="STRING" id="1679444.PYTT_1746"/>
<dbReference type="InterPro" id="IPR023214">
    <property type="entry name" value="HAD_sf"/>
</dbReference>
<dbReference type="InterPro" id="IPR023198">
    <property type="entry name" value="PGP-like_dom2"/>
</dbReference>
<dbReference type="Gene3D" id="1.10.150.240">
    <property type="entry name" value="Putative phosphatase, domain 2"/>
    <property type="match status" value="1"/>
</dbReference>
<dbReference type="GO" id="GO:0008967">
    <property type="term" value="F:phosphoglycolate phosphatase activity"/>
    <property type="evidence" value="ECO:0007669"/>
    <property type="project" value="TreeGrafter"/>
</dbReference>
<proteinExistence type="predicted"/>
<accession>A0A1C7P9B7</accession>
<dbReference type="InterPro" id="IPR006439">
    <property type="entry name" value="HAD-SF_hydro_IA"/>
</dbReference>
<name>A0A1C7P9B7_9BACT</name>
<dbReference type="InterPro" id="IPR050155">
    <property type="entry name" value="HAD-like_hydrolase_sf"/>
</dbReference>
<dbReference type="SFLD" id="SFLDS00003">
    <property type="entry name" value="Haloacid_Dehalogenase"/>
    <property type="match status" value="1"/>
</dbReference>
<dbReference type="Pfam" id="PF13419">
    <property type="entry name" value="HAD_2"/>
    <property type="match status" value="1"/>
</dbReference>
<dbReference type="GO" id="GO:0005829">
    <property type="term" value="C:cytosol"/>
    <property type="evidence" value="ECO:0007669"/>
    <property type="project" value="TreeGrafter"/>
</dbReference>
<dbReference type="EMBL" id="LT629973">
    <property type="protein sequence ID" value="SEH92258.1"/>
    <property type="molecule type" value="Genomic_DNA"/>
</dbReference>
<dbReference type="Gene3D" id="3.40.50.1000">
    <property type="entry name" value="HAD superfamily/HAD-like"/>
    <property type="match status" value="1"/>
</dbReference>
<dbReference type="KEGG" id="agl:PYTT_1746"/>
<evidence type="ECO:0000313" key="1">
    <source>
        <dbReference type="EMBL" id="SEH92258.1"/>
    </source>
</evidence>
<dbReference type="GO" id="GO:0006281">
    <property type="term" value="P:DNA repair"/>
    <property type="evidence" value="ECO:0007669"/>
    <property type="project" value="TreeGrafter"/>
</dbReference>
<dbReference type="AlphaFoldDB" id="A0A1C7P9B7"/>
<reference evidence="2" key="1">
    <citation type="submission" date="2016-09" db="EMBL/GenBank/DDBJ databases">
        <authorList>
            <person name="Koehorst J."/>
        </authorList>
    </citation>
    <scope>NUCLEOTIDE SEQUENCE [LARGE SCALE GENOMIC DNA]</scope>
</reference>
<dbReference type="SFLD" id="SFLDG01129">
    <property type="entry name" value="C1.5:_HAD__Beta-PGM__Phosphata"/>
    <property type="match status" value="1"/>
</dbReference>
<dbReference type="Proteomes" id="UP000176204">
    <property type="component" value="Chromosome I"/>
</dbReference>
<dbReference type="OrthoDB" id="9792518at2"/>
<dbReference type="RefSeq" id="WP_067777721.1">
    <property type="nucleotide sequence ID" value="NZ_LIGX01000041.1"/>
</dbReference>
<evidence type="ECO:0000313" key="2">
    <source>
        <dbReference type="Proteomes" id="UP000176204"/>
    </source>
</evidence>
<sequence length="213" mass="23707">MVRGVIFDLDGTLADTLPLCVESFRRVVEFCSGRKLADEEITRHFGPSDRGVLARLLPGEDVERLENLFMENYTFLHLDMAPEPFPGVPELLEALKRKKFRLAMVTGKDDDSAGVTLDVYNLEDVFEYVETGSPERVVKGECIGRVLDAWGMSPDEAVYVGDAVSDIKACREVRVKVIAAAWAPSADVEALRRAEPDFLLTDMSELLPLISEI</sequence>
<dbReference type="PRINTS" id="PR00413">
    <property type="entry name" value="HADHALOGNASE"/>
</dbReference>
<dbReference type="InterPro" id="IPR041492">
    <property type="entry name" value="HAD_2"/>
</dbReference>
<keyword evidence="2" id="KW-1185">Reference proteome</keyword>
<protein>
    <submittedName>
        <fullName evidence="1">Had-like domain</fullName>
    </submittedName>
</protein>
<dbReference type="SUPFAM" id="SSF56784">
    <property type="entry name" value="HAD-like"/>
    <property type="match status" value="1"/>
</dbReference>
<dbReference type="PANTHER" id="PTHR43434">
    <property type="entry name" value="PHOSPHOGLYCOLATE PHOSPHATASE"/>
    <property type="match status" value="1"/>
</dbReference>
<dbReference type="InterPro" id="IPR036412">
    <property type="entry name" value="HAD-like_sf"/>
</dbReference>
<organism evidence="1 2">
    <name type="scientific">Akkermansia glycaniphila</name>
    <dbReference type="NCBI Taxonomy" id="1679444"/>
    <lineage>
        <taxon>Bacteria</taxon>
        <taxon>Pseudomonadati</taxon>
        <taxon>Verrucomicrobiota</taxon>
        <taxon>Verrucomicrobiia</taxon>
        <taxon>Verrucomicrobiales</taxon>
        <taxon>Akkermansiaceae</taxon>
        <taxon>Akkermansia</taxon>
    </lineage>
</organism>